<proteinExistence type="predicted"/>
<dbReference type="OrthoDB" id="9046649at2759"/>
<comment type="caution">
    <text evidence="2">The sequence shown here is derived from an EMBL/GenBank/DDBJ whole genome shotgun (WGS) entry which is preliminary data.</text>
</comment>
<name>A0A9Q0XTH0_9SAUR</name>
<sequence>MVMVSEWLNEYLLVQHITPHASTGWSPAELLLGRHLRCPLDQLHLDSAVPDPPGSADVPRTFVPGNWVFARNYAGESAWVPTVVVALEDSCLGCRHINQLSCQAGDLETANDPRTVSVPEPTEAEHPLRDSGPQQPTPWAAVMPRKIDPDGVPPTPLIGFPGRPVAATSSMAVEPGRESSDCSETQSAPNSNEDPGGQATPDTGPRWLDWVQRRASLFERLCAVPLVMFLAAAHYNDLVIRQG</sequence>
<keyword evidence="3" id="KW-1185">Reference proteome</keyword>
<evidence type="ECO:0008006" key="4">
    <source>
        <dbReference type="Google" id="ProtNLM"/>
    </source>
</evidence>
<evidence type="ECO:0000313" key="3">
    <source>
        <dbReference type="Proteomes" id="UP001142489"/>
    </source>
</evidence>
<organism evidence="2 3">
    <name type="scientific">Phrynocephalus forsythii</name>
    <dbReference type="NCBI Taxonomy" id="171643"/>
    <lineage>
        <taxon>Eukaryota</taxon>
        <taxon>Metazoa</taxon>
        <taxon>Chordata</taxon>
        <taxon>Craniata</taxon>
        <taxon>Vertebrata</taxon>
        <taxon>Euteleostomi</taxon>
        <taxon>Lepidosauria</taxon>
        <taxon>Squamata</taxon>
        <taxon>Bifurcata</taxon>
        <taxon>Unidentata</taxon>
        <taxon>Episquamata</taxon>
        <taxon>Toxicofera</taxon>
        <taxon>Iguania</taxon>
        <taxon>Acrodonta</taxon>
        <taxon>Agamidae</taxon>
        <taxon>Agaminae</taxon>
        <taxon>Phrynocephalus</taxon>
    </lineage>
</organism>
<evidence type="ECO:0000256" key="1">
    <source>
        <dbReference type="SAM" id="MobiDB-lite"/>
    </source>
</evidence>
<protein>
    <recommendedName>
        <fullName evidence="4">Integrase</fullName>
    </recommendedName>
</protein>
<accession>A0A9Q0XTH0</accession>
<feature type="region of interest" description="Disordered" evidence="1">
    <location>
        <begin position="109"/>
        <end position="205"/>
    </location>
</feature>
<reference evidence="2" key="1">
    <citation type="journal article" date="2023" name="DNA Res.">
        <title>Chromosome-level genome assembly of Phrynocephalus forsythii using third-generation DNA sequencing and Hi-C analysis.</title>
        <authorList>
            <person name="Qi Y."/>
            <person name="Zhao W."/>
            <person name="Zhao Y."/>
            <person name="Niu C."/>
            <person name="Cao S."/>
            <person name="Zhang Y."/>
        </authorList>
    </citation>
    <scope>NUCLEOTIDE SEQUENCE</scope>
    <source>
        <tissue evidence="2">Muscle</tissue>
    </source>
</reference>
<dbReference type="AlphaFoldDB" id="A0A9Q0XTH0"/>
<dbReference type="EMBL" id="JAPFRF010000008">
    <property type="protein sequence ID" value="KAJ7325042.1"/>
    <property type="molecule type" value="Genomic_DNA"/>
</dbReference>
<evidence type="ECO:0000313" key="2">
    <source>
        <dbReference type="EMBL" id="KAJ7325042.1"/>
    </source>
</evidence>
<dbReference type="Proteomes" id="UP001142489">
    <property type="component" value="Unassembled WGS sequence"/>
</dbReference>
<feature type="compositionally biased region" description="Polar residues" evidence="1">
    <location>
        <begin position="182"/>
        <end position="193"/>
    </location>
</feature>
<gene>
    <name evidence="2" type="ORF">JRQ81_018062</name>
</gene>